<dbReference type="GO" id="GO:0015074">
    <property type="term" value="P:DNA integration"/>
    <property type="evidence" value="ECO:0007669"/>
    <property type="project" value="UniProtKB-KW"/>
</dbReference>
<reference evidence="6 7" key="1">
    <citation type="submission" date="2018-03" db="EMBL/GenBank/DDBJ databases">
        <title>Whole genome sequencing of Histamine producing bacteria.</title>
        <authorList>
            <person name="Butler K."/>
        </authorList>
    </citation>
    <scope>NUCLEOTIDE SEQUENCE [LARGE SCALE GENOMIC DNA]</scope>
    <source>
        <strain evidence="6 7">BS2</strain>
    </source>
</reference>
<evidence type="ECO:0000256" key="4">
    <source>
        <dbReference type="ARBA" id="ARBA00023172"/>
    </source>
</evidence>
<dbReference type="SUPFAM" id="SSF56349">
    <property type="entry name" value="DNA breaking-rejoining enzymes"/>
    <property type="match status" value="1"/>
</dbReference>
<dbReference type="GO" id="GO:0003677">
    <property type="term" value="F:DNA binding"/>
    <property type="evidence" value="ECO:0007669"/>
    <property type="project" value="UniProtKB-KW"/>
</dbReference>
<dbReference type="PANTHER" id="PTHR30349:SF41">
    <property type="entry name" value="INTEGRASE_RECOMBINASE PROTEIN MJ0367-RELATED"/>
    <property type="match status" value="1"/>
</dbReference>
<accession>A0A2T3IFY2</accession>
<dbReference type="InterPro" id="IPR011010">
    <property type="entry name" value="DNA_brk_join_enz"/>
</dbReference>
<evidence type="ECO:0000259" key="5">
    <source>
        <dbReference type="PROSITE" id="PS51898"/>
    </source>
</evidence>
<comment type="similarity">
    <text evidence="1">Belongs to the 'phage' integrase family.</text>
</comment>
<evidence type="ECO:0000256" key="3">
    <source>
        <dbReference type="ARBA" id="ARBA00023125"/>
    </source>
</evidence>
<gene>
    <name evidence="6" type="ORF">CTM88_17850</name>
</gene>
<dbReference type="Proteomes" id="UP000240254">
    <property type="component" value="Unassembled WGS sequence"/>
</dbReference>
<dbReference type="EMBL" id="PYMK01000024">
    <property type="protein sequence ID" value="PSU25401.1"/>
    <property type="molecule type" value="Genomic_DNA"/>
</dbReference>
<comment type="caution">
    <text evidence="6">The sequence shown here is derived from an EMBL/GenBank/DDBJ whole genome shotgun (WGS) entry which is preliminary data.</text>
</comment>
<dbReference type="Gene3D" id="1.10.443.10">
    <property type="entry name" value="Intergrase catalytic core"/>
    <property type="match status" value="1"/>
</dbReference>
<organism evidence="6 7">
    <name type="scientific">Photobacterium aquimaris</name>
    <dbReference type="NCBI Taxonomy" id="512643"/>
    <lineage>
        <taxon>Bacteria</taxon>
        <taxon>Pseudomonadati</taxon>
        <taxon>Pseudomonadota</taxon>
        <taxon>Gammaproteobacteria</taxon>
        <taxon>Vibrionales</taxon>
        <taxon>Vibrionaceae</taxon>
        <taxon>Photobacterium</taxon>
    </lineage>
</organism>
<dbReference type="GO" id="GO:0006310">
    <property type="term" value="P:DNA recombination"/>
    <property type="evidence" value="ECO:0007669"/>
    <property type="project" value="UniProtKB-KW"/>
</dbReference>
<protein>
    <recommendedName>
        <fullName evidence="5">Tyr recombinase domain-containing protein</fullName>
    </recommendedName>
</protein>
<dbReference type="Pfam" id="PF00589">
    <property type="entry name" value="Phage_integrase"/>
    <property type="match status" value="1"/>
</dbReference>
<evidence type="ECO:0000256" key="2">
    <source>
        <dbReference type="ARBA" id="ARBA00022908"/>
    </source>
</evidence>
<evidence type="ECO:0000313" key="7">
    <source>
        <dbReference type="Proteomes" id="UP000240254"/>
    </source>
</evidence>
<dbReference type="InterPro" id="IPR002104">
    <property type="entry name" value="Integrase_catalytic"/>
</dbReference>
<dbReference type="Gene3D" id="1.10.150.130">
    <property type="match status" value="1"/>
</dbReference>
<keyword evidence="3" id="KW-0238">DNA-binding</keyword>
<feature type="domain" description="Tyr recombinase" evidence="5">
    <location>
        <begin position="181"/>
        <end position="360"/>
    </location>
</feature>
<proteinExistence type="inferred from homology"/>
<evidence type="ECO:0000256" key="1">
    <source>
        <dbReference type="ARBA" id="ARBA00008857"/>
    </source>
</evidence>
<name>A0A2T3IFY2_9GAMM</name>
<dbReference type="InterPro" id="IPR010998">
    <property type="entry name" value="Integrase_recombinase_N"/>
</dbReference>
<keyword evidence="2" id="KW-0229">DNA integration</keyword>
<dbReference type="AlphaFoldDB" id="A0A2T3IFY2"/>
<dbReference type="PROSITE" id="PS51898">
    <property type="entry name" value="TYR_RECOMBINASE"/>
    <property type="match status" value="1"/>
</dbReference>
<dbReference type="InterPro" id="IPR050090">
    <property type="entry name" value="Tyrosine_recombinase_XerCD"/>
</dbReference>
<dbReference type="OrthoDB" id="9795573at2"/>
<sequence length="373" mass="42257">MAKPYIEPQHLKSGMSYKVRVRAGKKDPIKFSMSRTFKTKLKAERFANSISAQLNARDYGFLLSDLAVGDALSQFQSYVLADEDMASRYNKNAPSIIKRFIDSSLADLPIDLIGSHDITKSIKEIKKQYQLSPSTMNSYLSALSVAFTDANALLGFNFNIDAIRDARPTLKRYELIRKSLPRHRVLSLDELKLITKYYENMDMRGRSSIPMIDLMWFALYICMRQGEICQKLKWKHYDETTHILTVDKRKNPNDSENKITNIVLNAASVAIINKMPKGDPTDPIFPFNPESVSSSWTRAMKAIGIDDLHFRDLRACGSSALYRHGMDLYGVSKLAGHSSAEMQLKHYLRSIPVVLPENTFGASTSKNNYVQSC</sequence>
<keyword evidence="4" id="KW-0233">DNA recombination</keyword>
<dbReference type="RefSeq" id="WP_065176598.1">
    <property type="nucleotide sequence ID" value="NZ_LZFA01000019.1"/>
</dbReference>
<evidence type="ECO:0000313" key="6">
    <source>
        <dbReference type="EMBL" id="PSU25401.1"/>
    </source>
</evidence>
<dbReference type="PANTHER" id="PTHR30349">
    <property type="entry name" value="PHAGE INTEGRASE-RELATED"/>
    <property type="match status" value="1"/>
</dbReference>
<dbReference type="InterPro" id="IPR013762">
    <property type="entry name" value="Integrase-like_cat_sf"/>
</dbReference>